<evidence type="ECO:0000313" key="2">
    <source>
        <dbReference type="Proteomes" id="UP000585905"/>
    </source>
</evidence>
<dbReference type="EMBL" id="JACGWX010000006">
    <property type="protein sequence ID" value="MBA8848737.1"/>
    <property type="molecule type" value="Genomic_DNA"/>
</dbReference>
<dbReference type="RefSeq" id="WP_182491499.1">
    <property type="nucleotide sequence ID" value="NZ_BAAAOV010000011.1"/>
</dbReference>
<sequence length="47" mass="4877">MTVAAVAETGAGDRLFAYVADGNSEIEDCRCAGQAVHLDEGDVNDYG</sequence>
<reference evidence="1 2" key="1">
    <citation type="submission" date="2020-07" db="EMBL/GenBank/DDBJ databases">
        <title>Sequencing the genomes of 1000 actinobacteria strains.</title>
        <authorList>
            <person name="Klenk H.-P."/>
        </authorList>
    </citation>
    <scope>NUCLEOTIDE SEQUENCE [LARGE SCALE GENOMIC DNA]</scope>
    <source>
        <strain evidence="1 2">DSM 19663</strain>
    </source>
</reference>
<dbReference type="AlphaFoldDB" id="A0A839EBA4"/>
<organism evidence="1 2">
    <name type="scientific">Microcella alkalica</name>
    <dbReference type="NCBI Taxonomy" id="355930"/>
    <lineage>
        <taxon>Bacteria</taxon>
        <taxon>Bacillati</taxon>
        <taxon>Actinomycetota</taxon>
        <taxon>Actinomycetes</taxon>
        <taxon>Micrococcales</taxon>
        <taxon>Microbacteriaceae</taxon>
        <taxon>Microcella</taxon>
    </lineage>
</organism>
<gene>
    <name evidence="1" type="ORF">FHX53_002347</name>
</gene>
<evidence type="ECO:0000313" key="1">
    <source>
        <dbReference type="EMBL" id="MBA8848737.1"/>
    </source>
</evidence>
<comment type="caution">
    <text evidence="1">The sequence shown here is derived from an EMBL/GenBank/DDBJ whole genome shotgun (WGS) entry which is preliminary data.</text>
</comment>
<keyword evidence="2" id="KW-1185">Reference proteome</keyword>
<protein>
    <submittedName>
        <fullName evidence="1">Uncharacterized protein</fullName>
    </submittedName>
</protein>
<proteinExistence type="predicted"/>
<accession>A0A839EBA4</accession>
<dbReference type="Proteomes" id="UP000585905">
    <property type="component" value="Unassembled WGS sequence"/>
</dbReference>
<name>A0A839EBA4_9MICO</name>